<organism evidence="2 3">
    <name type="scientific">Gigaspora margarita</name>
    <dbReference type="NCBI Taxonomy" id="4874"/>
    <lineage>
        <taxon>Eukaryota</taxon>
        <taxon>Fungi</taxon>
        <taxon>Fungi incertae sedis</taxon>
        <taxon>Mucoromycota</taxon>
        <taxon>Glomeromycotina</taxon>
        <taxon>Glomeromycetes</taxon>
        <taxon>Diversisporales</taxon>
        <taxon>Gigasporaceae</taxon>
        <taxon>Gigaspora</taxon>
    </lineage>
</organism>
<keyword evidence="3" id="KW-1185">Reference proteome</keyword>
<name>A0ABN7WQG4_GIGMA</name>
<feature type="non-terminal residue" evidence="2">
    <location>
        <position position="1"/>
    </location>
</feature>
<feature type="region of interest" description="Disordered" evidence="1">
    <location>
        <begin position="1"/>
        <end position="41"/>
    </location>
</feature>
<comment type="caution">
    <text evidence="2">The sequence shown here is derived from an EMBL/GenBank/DDBJ whole genome shotgun (WGS) entry which is preliminary data.</text>
</comment>
<evidence type="ECO:0000313" key="2">
    <source>
        <dbReference type="EMBL" id="CAG8838135.1"/>
    </source>
</evidence>
<feature type="compositionally biased region" description="Low complexity" evidence="1">
    <location>
        <begin position="15"/>
        <end position="30"/>
    </location>
</feature>
<evidence type="ECO:0000313" key="3">
    <source>
        <dbReference type="Proteomes" id="UP000789901"/>
    </source>
</evidence>
<protein>
    <submittedName>
        <fullName evidence="2">38573_t:CDS:1</fullName>
    </submittedName>
</protein>
<accession>A0ABN7WQG4</accession>
<evidence type="ECO:0000256" key="1">
    <source>
        <dbReference type="SAM" id="MobiDB-lite"/>
    </source>
</evidence>
<proteinExistence type="predicted"/>
<reference evidence="2 3" key="1">
    <citation type="submission" date="2021-06" db="EMBL/GenBank/DDBJ databases">
        <authorList>
            <person name="Kallberg Y."/>
            <person name="Tangrot J."/>
            <person name="Rosling A."/>
        </authorList>
    </citation>
    <scope>NUCLEOTIDE SEQUENCE [LARGE SCALE GENOMIC DNA]</scope>
    <source>
        <strain evidence="2 3">120-4 pot B 10/14</strain>
    </source>
</reference>
<dbReference type="EMBL" id="CAJVQB010057406">
    <property type="protein sequence ID" value="CAG8838135.1"/>
    <property type="molecule type" value="Genomic_DNA"/>
</dbReference>
<sequence length="165" mass="19648">DLSTQPLSHSESNDSDNSTISSSSNSLNNDPQTHTYWRPSNDLQKLYNKTRSVLPVHMIDENDENPYYNDTIMKYIHRLRIPEFENLTYPQYFEKYSVTPSRPTSHSIVHRDELFNYVVKRKKEIIIRYYQLKIDDGELYFYQQLLLNHPARSEANYKSDPSQTY</sequence>
<dbReference type="Proteomes" id="UP000789901">
    <property type="component" value="Unassembled WGS sequence"/>
</dbReference>
<gene>
    <name evidence="2" type="ORF">GMARGA_LOCUS33823</name>
</gene>